<dbReference type="GO" id="GO:0016757">
    <property type="term" value="F:glycosyltransferase activity"/>
    <property type="evidence" value="ECO:0007669"/>
    <property type="project" value="UniProtKB-KW"/>
</dbReference>
<evidence type="ECO:0000313" key="5">
    <source>
        <dbReference type="Proteomes" id="UP000230790"/>
    </source>
</evidence>
<protein>
    <recommendedName>
        <fullName evidence="3">Glycosyltransferase subfamily 4-like N-terminal domain-containing protein</fullName>
    </recommendedName>
</protein>
<dbReference type="EMBL" id="PGTN01000020">
    <property type="protein sequence ID" value="PJF48229.1"/>
    <property type="molecule type" value="Genomic_DNA"/>
</dbReference>
<evidence type="ECO:0000259" key="3">
    <source>
        <dbReference type="Pfam" id="PF13579"/>
    </source>
</evidence>
<dbReference type="Gene3D" id="3.40.50.2000">
    <property type="entry name" value="Glycogen Phosphorylase B"/>
    <property type="match status" value="2"/>
</dbReference>
<dbReference type="PANTHER" id="PTHR12526">
    <property type="entry name" value="GLYCOSYLTRANSFERASE"/>
    <property type="match status" value="1"/>
</dbReference>
<dbReference type="Proteomes" id="UP000230790">
    <property type="component" value="Unassembled WGS sequence"/>
</dbReference>
<sequence>MNIVHLAPFAFSPKATVSARILPMATALARRGHRVTVLIPPYDNPADTGKTWEREGVQVENARLGNEKSGVGVYLSLANQLARRARQLQPDVIHIFKPVGVAALAMWLLKRQPATRDLKLILDNDDWEGRGGWLDVNPYPPAQKLFMQWQERWALRAASQITCASEVLVERTRQFRGTRGRSANGVYLLPNGPDEALRAQVAQAQAKREALRTQFGWRQPVAIYAGTVPRNHDLDIAACAIRRLPDMRWVIIATGDGVTSLRQVIASAGIAHRVEWHGFMPHAQLVERLVAADIAIYPYRDTNINRAKCSGKVMDYMACGKPMVVSDVGMNRVYLEHARSGLLTPPGDTEAFYAAMKCLLDDPAFADRLGGAAQQRIWTQFGWAGRIGLLERIYAAG</sequence>
<dbReference type="Pfam" id="PF13579">
    <property type="entry name" value="Glyco_trans_4_4"/>
    <property type="match status" value="1"/>
</dbReference>
<dbReference type="InterPro" id="IPR028098">
    <property type="entry name" value="Glyco_trans_4-like_N"/>
</dbReference>
<keyword evidence="2" id="KW-0808">Transferase</keyword>
<feature type="domain" description="Glycosyltransferase subfamily 4-like N-terminal" evidence="3">
    <location>
        <begin position="18"/>
        <end position="179"/>
    </location>
</feature>
<organism evidence="4 5">
    <name type="scientific">Candidatus Thermofonsia Clade 3 bacterium</name>
    <dbReference type="NCBI Taxonomy" id="2364212"/>
    <lineage>
        <taxon>Bacteria</taxon>
        <taxon>Bacillati</taxon>
        <taxon>Chloroflexota</taxon>
        <taxon>Candidatus Thermofontia</taxon>
        <taxon>Candidatus Thermofonsia Clade 3</taxon>
    </lineage>
</organism>
<evidence type="ECO:0000256" key="1">
    <source>
        <dbReference type="ARBA" id="ARBA00022676"/>
    </source>
</evidence>
<comment type="caution">
    <text evidence="4">The sequence shown here is derived from an EMBL/GenBank/DDBJ whole genome shotgun (WGS) entry which is preliminary data.</text>
</comment>
<dbReference type="AlphaFoldDB" id="A0A2M8QEK0"/>
<reference evidence="4 5" key="1">
    <citation type="submission" date="2017-11" db="EMBL/GenBank/DDBJ databases">
        <title>Evolution of Phototrophy in the Chloroflexi Phylum Driven by Horizontal Gene Transfer.</title>
        <authorList>
            <person name="Ward L.M."/>
            <person name="Hemp J."/>
            <person name="Shih P.M."/>
            <person name="Mcglynn S.E."/>
            <person name="Fischer W."/>
        </authorList>
    </citation>
    <scope>NUCLEOTIDE SEQUENCE [LARGE SCALE GENOMIC DNA]</scope>
    <source>
        <strain evidence="4">JP3_7</strain>
    </source>
</reference>
<evidence type="ECO:0000313" key="4">
    <source>
        <dbReference type="EMBL" id="PJF48229.1"/>
    </source>
</evidence>
<dbReference type="SUPFAM" id="SSF53756">
    <property type="entry name" value="UDP-Glycosyltransferase/glycogen phosphorylase"/>
    <property type="match status" value="1"/>
</dbReference>
<keyword evidence="1" id="KW-0328">Glycosyltransferase</keyword>
<dbReference type="Pfam" id="PF13692">
    <property type="entry name" value="Glyco_trans_1_4"/>
    <property type="match status" value="1"/>
</dbReference>
<name>A0A2M8QEK0_9CHLR</name>
<proteinExistence type="predicted"/>
<evidence type="ECO:0000256" key="2">
    <source>
        <dbReference type="ARBA" id="ARBA00022679"/>
    </source>
</evidence>
<accession>A0A2M8QEK0</accession>
<gene>
    <name evidence="4" type="ORF">CUN48_04555</name>
</gene>
<dbReference type="PANTHER" id="PTHR12526:SF510">
    <property type="entry name" value="D-INOSITOL 3-PHOSPHATE GLYCOSYLTRANSFERASE"/>
    <property type="match status" value="1"/>
</dbReference>
<dbReference type="CDD" id="cd03794">
    <property type="entry name" value="GT4_WbuB-like"/>
    <property type="match status" value="1"/>
</dbReference>